<accession>A0A927RER9</accession>
<dbReference type="Gene3D" id="3.30.70.1230">
    <property type="entry name" value="Nucleotide cyclase"/>
    <property type="match status" value="1"/>
</dbReference>
<dbReference type="Pfam" id="PF00211">
    <property type="entry name" value="Guanylate_cyc"/>
    <property type="match status" value="1"/>
</dbReference>
<dbReference type="PROSITE" id="PS50125">
    <property type="entry name" value="GUANYLATE_CYCLASE_2"/>
    <property type="match status" value="1"/>
</dbReference>
<evidence type="ECO:0000313" key="2">
    <source>
        <dbReference type="EMBL" id="MBE1554852.1"/>
    </source>
</evidence>
<keyword evidence="3" id="KW-1185">Reference proteome</keyword>
<comment type="caution">
    <text evidence="2">The sequence shown here is derived from an EMBL/GenBank/DDBJ whole genome shotgun (WGS) entry which is preliminary data.</text>
</comment>
<dbReference type="SUPFAM" id="SSF55073">
    <property type="entry name" value="Nucleotide cyclase"/>
    <property type="match status" value="1"/>
</dbReference>
<reference evidence="2" key="1">
    <citation type="submission" date="2020-10" db="EMBL/GenBank/DDBJ databases">
        <title>Genomic Encyclopedia of Type Strains, Phase IV (KMG-IV): sequencing the most valuable type-strain genomes for metagenomic binning, comparative biology and taxonomic classification.</title>
        <authorList>
            <person name="Goeker M."/>
        </authorList>
    </citation>
    <scope>NUCLEOTIDE SEQUENCE</scope>
    <source>
        <strain evidence="2">DSM 13886</strain>
    </source>
</reference>
<evidence type="ECO:0000313" key="3">
    <source>
        <dbReference type="Proteomes" id="UP000658225"/>
    </source>
</evidence>
<feature type="domain" description="Guanylate cyclase" evidence="1">
    <location>
        <begin position="58"/>
        <end position="191"/>
    </location>
</feature>
<evidence type="ECO:0000259" key="1">
    <source>
        <dbReference type="PROSITE" id="PS50125"/>
    </source>
</evidence>
<dbReference type="AlphaFoldDB" id="A0A927RER9"/>
<dbReference type="InterPro" id="IPR001054">
    <property type="entry name" value="A/G_cyclase"/>
</dbReference>
<name>A0A927RER9_9BACL</name>
<dbReference type="GO" id="GO:0009190">
    <property type="term" value="P:cyclic nucleotide biosynthetic process"/>
    <property type="evidence" value="ECO:0007669"/>
    <property type="project" value="InterPro"/>
</dbReference>
<dbReference type="CDD" id="cd07302">
    <property type="entry name" value="CHD"/>
    <property type="match status" value="1"/>
</dbReference>
<dbReference type="InterPro" id="IPR029787">
    <property type="entry name" value="Nucleotide_cyclase"/>
</dbReference>
<gene>
    <name evidence="2" type="ORF">H4683_001930</name>
</gene>
<sequence>MGLKELKEELDNDVKIILSNDFNVTVTDTKQVPTISDTAITYPNLDKKEMKAKKIQTCVLYIDIRKSTDLNLKHKPNTLTKLYGAFMRSMVKAAQFYKGRVRNIIGDRVMVVFDEEDCFENAVNTAVLLNSVAKYILNKHFTHNEITCGIGIDYGRMLVSKGGIIKNGQENTSYKSLVWLGRPANVASKLTDLANKEIEINEEVKMGYFSIIDKRTSEKESYYLNFEEFFGEGYIGKYNMKQMEGNGEFYWFYSENFSAFPSTKTAQTLSKHQIPPILMTEKIYEEYKKKCSDSNDVKKNLWKEQNENLYPDYKIYGGNIIFPTIVSD</sequence>
<dbReference type="GO" id="GO:0004016">
    <property type="term" value="F:adenylate cyclase activity"/>
    <property type="evidence" value="ECO:0007669"/>
    <property type="project" value="UniProtKB-ARBA"/>
</dbReference>
<protein>
    <submittedName>
        <fullName evidence="2">Class 3 adenylate cyclase</fullName>
    </submittedName>
</protein>
<dbReference type="EMBL" id="JADBEL010000009">
    <property type="protein sequence ID" value="MBE1554852.1"/>
    <property type="molecule type" value="Genomic_DNA"/>
</dbReference>
<proteinExistence type="predicted"/>
<dbReference type="Proteomes" id="UP000658225">
    <property type="component" value="Unassembled WGS sequence"/>
</dbReference>
<dbReference type="GO" id="GO:0035556">
    <property type="term" value="P:intracellular signal transduction"/>
    <property type="evidence" value="ECO:0007669"/>
    <property type="project" value="InterPro"/>
</dbReference>
<organism evidence="2 3">
    <name type="scientific">Sporosarcina limicola</name>
    <dbReference type="NCBI Taxonomy" id="34101"/>
    <lineage>
        <taxon>Bacteria</taxon>
        <taxon>Bacillati</taxon>
        <taxon>Bacillota</taxon>
        <taxon>Bacilli</taxon>
        <taxon>Bacillales</taxon>
        <taxon>Caryophanaceae</taxon>
        <taxon>Sporosarcina</taxon>
    </lineage>
</organism>
<dbReference type="RefSeq" id="WP_192598607.1">
    <property type="nucleotide sequence ID" value="NZ_JADBEL010000009.1"/>
</dbReference>